<comment type="caution">
    <text evidence="4">The sequence shown here is derived from an EMBL/GenBank/DDBJ whole genome shotgun (WGS) entry which is preliminary data.</text>
</comment>
<keyword evidence="5" id="KW-1185">Reference proteome</keyword>
<dbReference type="InterPro" id="IPR045337">
    <property type="entry name" value="MmgE_PrpD_C"/>
</dbReference>
<dbReference type="Gene3D" id="3.30.1330.120">
    <property type="entry name" value="2-methylcitrate dehydratase PrpD"/>
    <property type="match status" value="1"/>
</dbReference>
<gene>
    <name evidence="4" type="ORF">HGA13_09480</name>
</gene>
<name>A0A846XDQ9_9NOCA</name>
<dbReference type="InterPro" id="IPR042188">
    <property type="entry name" value="MmgE/PrpD_sf_2"/>
</dbReference>
<dbReference type="Pfam" id="PF03972">
    <property type="entry name" value="MmgE_PrpD_N"/>
    <property type="match status" value="1"/>
</dbReference>
<dbReference type="InterPro" id="IPR005656">
    <property type="entry name" value="MmgE_PrpD"/>
</dbReference>
<comment type="similarity">
    <text evidence="1">Belongs to the PrpD family.</text>
</comment>
<dbReference type="PANTHER" id="PTHR16943:SF8">
    <property type="entry name" value="2-METHYLCITRATE DEHYDRATASE"/>
    <property type="match status" value="1"/>
</dbReference>
<evidence type="ECO:0000313" key="4">
    <source>
        <dbReference type="EMBL" id="NKY33299.1"/>
    </source>
</evidence>
<evidence type="ECO:0000313" key="5">
    <source>
        <dbReference type="Proteomes" id="UP000565715"/>
    </source>
</evidence>
<dbReference type="GO" id="GO:0016829">
    <property type="term" value="F:lyase activity"/>
    <property type="evidence" value="ECO:0007669"/>
    <property type="project" value="InterPro"/>
</dbReference>
<dbReference type="InterPro" id="IPR042183">
    <property type="entry name" value="MmgE/PrpD_sf_1"/>
</dbReference>
<accession>A0A846XDQ9</accession>
<organism evidence="4 5">
    <name type="scientific">Nocardia speluncae</name>
    <dbReference type="NCBI Taxonomy" id="419477"/>
    <lineage>
        <taxon>Bacteria</taxon>
        <taxon>Bacillati</taxon>
        <taxon>Actinomycetota</taxon>
        <taxon>Actinomycetes</taxon>
        <taxon>Mycobacteriales</taxon>
        <taxon>Nocardiaceae</taxon>
        <taxon>Nocardia</taxon>
    </lineage>
</organism>
<dbReference type="InterPro" id="IPR045336">
    <property type="entry name" value="MmgE_PrpD_N"/>
</dbReference>
<evidence type="ECO:0000259" key="2">
    <source>
        <dbReference type="Pfam" id="PF03972"/>
    </source>
</evidence>
<sequence>MTTERIEEEVEEAAFVLARHAVALTYADLPAGVAEMTSKTILDTTGVILPAATTSPEAKALADLVLDLGGKEEATLLGFGRKAPAWLAGYVNGAMANCQDFSDLHPDAAHISSPVLPAAIALAERQGDITGKDFITAVALGVDLQCRLTIAAGKPGGRMAPWHPAPLFGVFGAALACSKLLRLDENRTVDALGIAFTQAAGTHEIVFGKNSTIRGFGHAVPGEVGVRAALMAQAGISGVRRSFEGTHGLWNVYYQGDYDRDLLLGDLGIRYNVLDDGFKPWPSCAFTHVFIDMVRALRREHVFGPADVESVTVTVGDFARGQTEPLAEWRRPANPMLAKLSVPFTVATALQHGDVTIADYFDEKLTDPDVLAMADRIESRYDEQYDFVAGSGFPGGEIVIRLRDGRTLTREQPRAYGHPLVPMTWDGLIAKFKDCAGYAARPIPVEALDRAVAGFRDLESVDNVGDLFALLG</sequence>
<dbReference type="RefSeq" id="WP_068040116.1">
    <property type="nucleotide sequence ID" value="NZ_JAAXOO010000002.1"/>
</dbReference>
<dbReference type="EMBL" id="JAAXOO010000002">
    <property type="protein sequence ID" value="NKY33299.1"/>
    <property type="molecule type" value="Genomic_DNA"/>
</dbReference>
<proteinExistence type="inferred from homology"/>
<feature type="domain" description="MmgE/PrpD C-terminal" evidence="3">
    <location>
        <begin position="281"/>
        <end position="439"/>
    </location>
</feature>
<dbReference type="AlphaFoldDB" id="A0A846XDQ9"/>
<protein>
    <submittedName>
        <fullName evidence="4">MmgE/PrpD family protein</fullName>
    </submittedName>
</protein>
<dbReference type="Gene3D" id="1.10.4100.10">
    <property type="entry name" value="2-methylcitrate dehydratase PrpD"/>
    <property type="match status" value="1"/>
</dbReference>
<evidence type="ECO:0000259" key="3">
    <source>
        <dbReference type="Pfam" id="PF19305"/>
    </source>
</evidence>
<dbReference type="SUPFAM" id="SSF103378">
    <property type="entry name" value="2-methylcitrate dehydratase PrpD"/>
    <property type="match status" value="1"/>
</dbReference>
<reference evidence="4 5" key="1">
    <citation type="submission" date="2020-04" db="EMBL/GenBank/DDBJ databases">
        <title>MicrobeNet Type strains.</title>
        <authorList>
            <person name="Nicholson A.C."/>
        </authorList>
    </citation>
    <scope>NUCLEOTIDE SEQUENCE [LARGE SCALE GENOMIC DNA]</scope>
    <source>
        <strain evidence="4 5">DSM 45078</strain>
    </source>
</reference>
<evidence type="ECO:0000256" key="1">
    <source>
        <dbReference type="ARBA" id="ARBA00006174"/>
    </source>
</evidence>
<dbReference type="Proteomes" id="UP000565715">
    <property type="component" value="Unassembled WGS sequence"/>
</dbReference>
<dbReference type="PANTHER" id="PTHR16943">
    <property type="entry name" value="2-METHYLCITRATE DEHYDRATASE-RELATED"/>
    <property type="match status" value="1"/>
</dbReference>
<dbReference type="InterPro" id="IPR036148">
    <property type="entry name" value="MmgE/PrpD_sf"/>
</dbReference>
<dbReference type="Pfam" id="PF19305">
    <property type="entry name" value="MmgE_PrpD_C"/>
    <property type="match status" value="1"/>
</dbReference>
<feature type="domain" description="MmgE/PrpD N-terminal" evidence="2">
    <location>
        <begin position="17"/>
        <end position="257"/>
    </location>
</feature>